<dbReference type="PANTHER" id="PTHR15629">
    <property type="entry name" value="SH3YL1 PROTEIN"/>
    <property type="match status" value="1"/>
</dbReference>
<feature type="region of interest" description="Disordered" evidence="1">
    <location>
        <begin position="503"/>
        <end position="554"/>
    </location>
</feature>
<dbReference type="InterPro" id="IPR051702">
    <property type="entry name" value="SH3_domain_YSC84-like"/>
</dbReference>
<sequence>MSNLPPPPTPPRHAARRPDTKSTSVYTDKTPVPTGEKPSWKDGFKAKSKVWGSVALEKGIKISDQLGAKVNNYAEKTGNERFWPTTGDFPQEIEKCARILKAFTVEGIPTEVVPEIEDKNQDQGDGTTKKKAKKPVKLLRKIPPKVLSEAVGLAIFTNFRTAIAPFGGSGGAGIVIARLPDGSWSPPSSISPNNYAAGLVYGVDIFDAVVVIRTQKAMETFYGHKATLGADIGVVAGPFGAGAVVESGKERAPVFSYVKSRGLYAGISILGQVFVERYDENGALYHWPGVKAQDILTGKVRMPREAANLMEVLKDAESGKAQQQNGDGLEYVEPSSIDQLDLNEGEVLKLPPTPDMVDPDWGNEDPDATKVKRMSSGYNTPLTQSHHPVPAVSTSTQAHPVPPRLPPRFKSDASSVSAYSSADDGESPTTQPLPPSNPSHLPASGGSAVGDSGMDESERREYEQHLEMLKYEADLAAAGDGQAVAVASVEERVIPTSTTTAGLGFEAGAGDKADRMDLPPTYMPAGNGDQQVQQQEDLGRQMEKMSVTGTSTSK</sequence>
<keyword evidence="4" id="KW-1185">Reference proteome</keyword>
<gene>
    <name evidence="3" type="ORF">FFLO_03873</name>
</gene>
<dbReference type="InterPro" id="IPR007461">
    <property type="entry name" value="Ysc84_actin-binding"/>
</dbReference>
<feature type="compositionally biased region" description="Acidic residues" evidence="1">
    <location>
        <begin position="357"/>
        <end position="366"/>
    </location>
</feature>
<feature type="region of interest" description="Disordered" evidence="1">
    <location>
        <begin position="1"/>
        <end position="42"/>
    </location>
</feature>
<reference evidence="3" key="1">
    <citation type="submission" date="2020-04" db="EMBL/GenBank/DDBJ databases">
        <title>Analysis of mating type loci in Filobasidium floriforme.</title>
        <authorList>
            <person name="Nowrousian M."/>
        </authorList>
    </citation>
    <scope>NUCLEOTIDE SEQUENCE</scope>
    <source>
        <strain evidence="3">CBS 6242</strain>
    </source>
</reference>
<dbReference type="AlphaFoldDB" id="A0A8K0JLA6"/>
<dbReference type="PANTHER" id="PTHR15629:SF40">
    <property type="entry name" value="YSC84 ACTIN-BINDING DOMAIN-CONTAINING PROTEIN"/>
    <property type="match status" value="1"/>
</dbReference>
<feature type="domain" description="Ysc84 actin-binding" evidence="2">
    <location>
        <begin position="196"/>
        <end position="316"/>
    </location>
</feature>
<dbReference type="CDD" id="cd11524">
    <property type="entry name" value="SYLF"/>
    <property type="match status" value="1"/>
</dbReference>
<feature type="region of interest" description="Disordered" evidence="1">
    <location>
        <begin position="341"/>
        <end position="461"/>
    </location>
</feature>
<feature type="compositionally biased region" description="Pro residues" evidence="1">
    <location>
        <begin position="1"/>
        <end position="11"/>
    </location>
</feature>
<dbReference type="Pfam" id="PF04366">
    <property type="entry name" value="Ysc84"/>
    <property type="match status" value="1"/>
</dbReference>
<accession>A0A8K0JLA6</accession>
<dbReference type="GO" id="GO:0035091">
    <property type="term" value="F:phosphatidylinositol binding"/>
    <property type="evidence" value="ECO:0007669"/>
    <property type="project" value="TreeGrafter"/>
</dbReference>
<evidence type="ECO:0000313" key="4">
    <source>
        <dbReference type="Proteomes" id="UP000812966"/>
    </source>
</evidence>
<name>A0A8K0JLA6_9TREE</name>
<feature type="compositionally biased region" description="Low complexity" evidence="1">
    <location>
        <begin position="412"/>
        <end position="422"/>
    </location>
</feature>
<proteinExistence type="predicted"/>
<protein>
    <recommendedName>
        <fullName evidence="2">Ysc84 actin-binding domain-containing protein</fullName>
    </recommendedName>
</protein>
<evidence type="ECO:0000256" key="1">
    <source>
        <dbReference type="SAM" id="MobiDB-lite"/>
    </source>
</evidence>
<feature type="compositionally biased region" description="Polar residues" evidence="1">
    <location>
        <begin position="376"/>
        <end position="398"/>
    </location>
</feature>
<dbReference type="Proteomes" id="UP000812966">
    <property type="component" value="Unassembled WGS sequence"/>
</dbReference>
<evidence type="ECO:0000259" key="2">
    <source>
        <dbReference type="Pfam" id="PF04366"/>
    </source>
</evidence>
<organism evidence="3 4">
    <name type="scientific">Filobasidium floriforme</name>
    <dbReference type="NCBI Taxonomy" id="5210"/>
    <lineage>
        <taxon>Eukaryota</taxon>
        <taxon>Fungi</taxon>
        <taxon>Dikarya</taxon>
        <taxon>Basidiomycota</taxon>
        <taxon>Agaricomycotina</taxon>
        <taxon>Tremellomycetes</taxon>
        <taxon>Filobasidiales</taxon>
        <taxon>Filobasidiaceae</taxon>
        <taxon>Filobasidium</taxon>
    </lineage>
</organism>
<comment type="caution">
    <text evidence="3">The sequence shown here is derived from an EMBL/GenBank/DDBJ whole genome shotgun (WGS) entry which is preliminary data.</text>
</comment>
<evidence type="ECO:0000313" key="3">
    <source>
        <dbReference type="EMBL" id="KAG7532065.1"/>
    </source>
</evidence>
<dbReference type="EMBL" id="JABELV010000075">
    <property type="protein sequence ID" value="KAG7532065.1"/>
    <property type="molecule type" value="Genomic_DNA"/>
</dbReference>